<comment type="caution">
    <text evidence="2">The sequence shown here is derived from an EMBL/GenBank/DDBJ whole genome shotgun (WGS) entry which is preliminary data.</text>
</comment>
<name>A0A9P4GH17_9PLEO</name>
<dbReference type="Pfam" id="PF26652">
    <property type="entry name" value="Zn_ribbon_double"/>
    <property type="match status" value="1"/>
</dbReference>
<dbReference type="InterPro" id="IPR058253">
    <property type="entry name" value="Zn_ribbon_double"/>
</dbReference>
<reference evidence="2" key="1">
    <citation type="submission" date="2020-01" db="EMBL/GenBank/DDBJ databases">
        <authorList>
            <consortium name="DOE Joint Genome Institute"/>
            <person name="Haridas S."/>
            <person name="Albert R."/>
            <person name="Binder M."/>
            <person name="Bloem J."/>
            <person name="Labutti K."/>
            <person name="Salamov A."/>
            <person name="Andreopoulos B."/>
            <person name="Baker S.E."/>
            <person name="Barry K."/>
            <person name="Bills G."/>
            <person name="Bluhm B.H."/>
            <person name="Cannon C."/>
            <person name="Castanera R."/>
            <person name="Culley D.E."/>
            <person name="Daum C."/>
            <person name="Ezra D."/>
            <person name="Gonzalez J.B."/>
            <person name="Henrissat B."/>
            <person name="Kuo A."/>
            <person name="Liang C."/>
            <person name="Lipzen A."/>
            <person name="Lutzoni F."/>
            <person name="Magnuson J."/>
            <person name="Mondo S."/>
            <person name="Nolan M."/>
            <person name="Ohm R."/>
            <person name="Pangilinan J."/>
            <person name="Park H.-J."/>
            <person name="Ramirez L."/>
            <person name="Alfaro M."/>
            <person name="Sun H."/>
            <person name="Tritt A."/>
            <person name="Yoshinaga Y."/>
            <person name="Zwiers L.-H."/>
            <person name="Turgeon B.G."/>
            <person name="Goodwin S.B."/>
            <person name="Spatafora J.W."/>
            <person name="Crous P.W."/>
            <person name="Grigoriev I.V."/>
        </authorList>
    </citation>
    <scope>NUCLEOTIDE SEQUENCE</scope>
    <source>
        <strain evidence="2">CBS 394.84</strain>
    </source>
</reference>
<dbReference type="GeneID" id="63844636"/>
<dbReference type="Proteomes" id="UP000800039">
    <property type="component" value="Unassembled WGS sequence"/>
</dbReference>
<dbReference type="AlphaFoldDB" id="A0A9P4GH17"/>
<gene>
    <name evidence="2" type="ORF">K460DRAFT_250894</name>
</gene>
<accession>A0A9P4GH17</accession>
<feature type="non-terminal residue" evidence="2">
    <location>
        <position position="1"/>
    </location>
</feature>
<feature type="domain" description="Probable double zinc ribbon" evidence="1">
    <location>
        <begin position="68"/>
        <end position="191"/>
    </location>
</feature>
<keyword evidence="3" id="KW-1185">Reference proteome</keyword>
<sequence length="210" mass="23255">TFSIISKALNAFRPRPTSPECPPIVVSQGLQEQLDYAQPAEPVWHAAEYECAGAESLGACLRIDTGDGIWVCCCGHENPLVHYQGAFPFKYLKCGRCDRILCPNCRTSEILTPIQSITTEVLEDRFNKPADEVRYCRVCRACGLTHRAAIDGGQIDFSHAPCPCGKVGTEDGSYFHIGEVDAWRRDPPARAVELSLARTMAASMRYMEKQ</sequence>
<dbReference type="OrthoDB" id="3793432at2759"/>
<evidence type="ECO:0000259" key="1">
    <source>
        <dbReference type="Pfam" id="PF26652"/>
    </source>
</evidence>
<evidence type="ECO:0000313" key="2">
    <source>
        <dbReference type="EMBL" id="KAF1845973.1"/>
    </source>
</evidence>
<dbReference type="RefSeq" id="XP_040788536.1">
    <property type="nucleotide sequence ID" value="XM_040927383.1"/>
</dbReference>
<feature type="non-terminal residue" evidence="2">
    <location>
        <position position="210"/>
    </location>
</feature>
<organism evidence="2 3">
    <name type="scientific">Cucurbitaria berberidis CBS 394.84</name>
    <dbReference type="NCBI Taxonomy" id="1168544"/>
    <lineage>
        <taxon>Eukaryota</taxon>
        <taxon>Fungi</taxon>
        <taxon>Dikarya</taxon>
        <taxon>Ascomycota</taxon>
        <taxon>Pezizomycotina</taxon>
        <taxon>Dothideomycetes</taxon>
        <taxon>Pleosporomycetidae</taxon>
        <taxon>Pleosporales</taxon>
        <taxon>Pleosporineae</taxon>
        <taxon>Cucurbitariaceae</taxon>
        <taxon>Cucurbitaria</taxon>
    </lineage>
</organism>
<protein>
    <recommendedName>
        <fullName evidence="1">Probable double zinc ribbon domain-containing protein</fullName>
    </recommendedName>
</protein>
<proteinExistence type="predicted"/>
<dbReference type="EMBL" id="ML976616">
    <property type="protein sequence ID" value="KAF1845973.1"/>
    <property type="molecule type" value="Genomic_DNA"/>
</dbReference>
<evidence type="ECO:0000313" key="3">
    <source>
        <dbReference type="Proteomes" id="UP000800039"/>
    </source>
</evidence>